<accession>A0A929KYD0</accession>
<reference evidence="1" key="1">
    <citation type="submission" date="2020-10" db="EMBL/GenBank/DDBJ databases">
        <title>Mucilaginibacter mali sp. nov., isolated from rhizosphere soil of apple orchard.</title>
        <authorList>
            <person name="Lee J.-S."/>
            <person name="Kim H.S."/>
            <person name="Kim J.-S."/>
        </authorList>
    </citation>
    <scope>NUCLEOTIDE SEQUENCE</scope>
    <source>
        <strain evidence="1">KCTC 22746</strain>
    </source>
</reference>
<evidence type="ECO:0000313" key="1">
    <source>
        <dbReference type="EMBL" id="MBE9663939.1"/>
    </source>
</evidence>
<dbReference type="Proteomes" id="UP000622475">
    <property type="component" value="Unassembled WGS sequence"/>
</dbReference>
<proteinExistence type="predicted"/>
<organism evidence="1 2">
    <name type="scientific">Mucilaginibacter myungsuensis</name>
    <dbReference type="NCBI Taxonomy" id="649104"/>
    <lineage>
        <taxon>Bacteria</taxon>
        <taxon>Pseudomonadati</taxon>
        <taxon>Bacteroidota</taxon>
        <taxon>Sphingobacteriia</taxon>
        <taxon>Sphingobacteriales</taxon>
        <taxon>Sphingobacteriaceae</taxon>
        <taxon>Mucilaginibacter</taxon>
    </lineage>
</organism>
<comment type="caution">
    <text evidence="1">The sequence shown here is derived from an EMBL/GenBank/DDBJ whole genome shotgun (WGS) entry which is preliminary data.</text>
</comment>
<name>A0A929KYD0_9SPHI</name>
<dbReference type="EMBL" id="JADFFL010000008">
    <property type="protein sequence ID" value="MBE9663939.1"/>
    <property type="molecule type" value="Genomic_DNA"/>
</dbReference>
<sequence length="194" mass="22359">MIITAWGLTACAQPMAEAPPKRFKPCPCAGFSLDRSGVWQPDPIVNSTADIELRLLTKGKYEDRLTILKSLNGRWRSFIYYRKGMDYGVVLNRPINPKQYFQYELPTPNTETLFSKLDSMGVFDLNAERSKRFPEPDACKFEFKIGTKTGAINFPYPDVVNGNPNLPDLQIEKQMLDLFHDLTKKHFPQSWRDY</sequence>
<dbReference type="AlphaFoldDB" id="A0A929KYD0"/>
<dbReference type="RefSeq" id="WP_194113188.1">
    <property type="nucleotide sequence ID" value="NZ_JADFFL010000008.1"/>
</dbReference>
<keyword evidence="2" id="KW-1185">Reference proteome</keyword>
<evidence type="ECO:0000313" key="2">
    <source>
        <dbReference type="Proteomes" id="UP000622475"/>
    </source>
</evidence>
<protein>
    <submittedName>
        <fullName evidence="1">Uncharacterized protein</fullName>
    </submittedName>
</protein>
<gene>
    <name evidence="1" type="ORF">IRJ16_18795</name>
</gene>